<evidence type="ECO:0000259" key="2">
    <source>
        <dbReference type="Pfam" id="PF02517"/>
    </source>
</evidence>
<name>A0A4R4B1S1_BACTU</name>
<evidence type="ECO:0000313" key="3">
    <source>
        <dbReference type="EMBL" id="TCW46836.1"/>
    </source>
</evidence>
<dbReference type="Proteomes" id="UP000295285">
    <property type="component" value="Unassembled WGS sequence"/>
</dbReference>
<feature type="transmembrane region" description="Helical" evidence="1">
    <location>
        <begin position="214"/>
        <end position="232"/>
    </location>
</feature>
<feature type="transmembrane region" description="Helical" evidence="1">
    <location>
        <begin position="120"/>
        <end position="144"/>
    </location>
</feature>
<dbReference type="Pfam" id="PF02517">
    <property type="entry name" value="Rce1-like"/>
    <property type="match status" value="1"/>
</dbReference>
<keyword evidence="1" id="KW-0472">Membrane</keyword>
<feature type="transmembrane region" description="Helical" evidence="1">
    <location>
        <begin position="150"/>
        <end position="168"/>
    </location>
</feature>
<keyword evidence="1" id="KW-0812">Transmembrane</keyword>
<protein>
    <recommendedName>
        <fullName evidence="2">CAAX prenyl protease 2/Lysostaphin resistance protein A-like domain-containing protein</fullName>
    </recommendedName>
</protein>
<dbReference type="GO" id="GO:0080120">
    <property type="term" value="P:CAAX-box protein maturation"/>
    <property type="evidence" value="ECO:0007669"/>
    <property type="project" value="UniProtKB-ARBA"/>
</dbReference>
<feature type="transmembrane region" description="Helical" evidence="1">
    <location>
        <begin position="43"/>
        <end position="65"/>
    </location>
</feature>
<feature type="transmembrane region" description="Helical" evidence="1">
    <location>
        <begin position="189"/>
        <end position="208"/>
    </location>
</feature>
<dbReference type="PANTHER" id="PTHR39430">
    <property type="entry name" value="MEMBRANE-ASSOCIATED PROTEASE-RELATED"/>
    <property type="match status" value="1"/>
</dbReference>
<accession>A0A4R4B1S1</accession>
<dbReference type="EMBL" id="SMDG01000027">
    <property type="protein sequence ID" value="TCW46836.1"/>
    <property type="molecule type" value="Genomic_DNA"/>
</dbReference>
<sequence>MKVCIRETIYGINIFVMEARTLQFTQFKIIEAAKEGRKKVHPIFAVILAIVFLTLGELFMLFMLFLPKAETLLMKAIYSDIEMVLTFGGAIFFVFLWVRFVEKRSISSIGFWRNQWIRKYLKGALIGFVFISIPVMILLLTGIVQLQMQQITPTAIIGIVGSLVAFLIQGATEEIVVRGWLFPVLSVRSRIWIGIVVTSFLFGFLHLLNPGITILSISNIILVGVFAAFYALKDSSLWGICAWHSLWNWAQFNIYGFAVSGMAMYSTPLFKPVTNGSEVLHGGSFGIEGSIITTIMLSVASIILWRQLWGKNAKQRDLS</sequence>
<reference evidence="3 4" key="1">
    <citation type="submission" date="2019-03" db="EMBL/GenBank/DDBJ databases">
        <title>Above-ground endophytic microbial communities from plants in different locations in the United States.</title>
        <authorList>
            <person name="Frank C."/>
        </authorList>
    </citation>
    <scope>NUCLEOTIDE SEQUENCE [LARGE SCALE GENOMIC DNA]</scope>
    <source>
        <strain evidence="3 4">LP_2_YM</strain>
    </source>
</reference>
<feature type="transmembrane region" description="Helical" evidence="1">
    <location>
        <begin position="290"/>
        <end position="309"/>
    </location>
</feature>
<dbReference type="AlphaFoldDB" id="A0A4R4B1S1"/>
<organism evidence="3 4">
    <name type="scientific">Bacillus thuringiensis</name>
    <dbReference type="NCBI Taxonomy" id="1428"/>
    <lineage>
        <taxon>Bacteria</taxon>
        <taxon>Bacillati</taxon>
        <taxon>Bacillota</taxon>
        <taxon>Bacilli</taxon>
        <taxon>Bacillales</taxon>
        <taxon>Bacillaceae</taxon>
        <taxon>Bacillus</taxon>
        <taxon>Bacillus cereus group</taxon>
    </lineage>
</organism>
<keyword evidence="1" id="KW-1133">Transmembrane helix</keyword>
<feature type="transmembrane region" description="Helical" evidence="1">
    <location>
        <begin position="252"/>
        <end position="270"/>
    </location>
</feature>
<feature type="domain" description="CAAX prenyl protease 2/Lysostaphin resistance protein A-like" evidence="2">
    <location>
        <begin position="159"/>
        <end position="249"/>
    </location>
</feature>
<proteinExistence type="predicted"/>
<comment type="caution">
    <text evidence="3">The sequence shown here is derived from an EMBL/GenBank/DDBJ whole genome shotgun (WGS) entry which is preliminary data.</text>
</comment>
<feature type="transmembrane region" description="Helical" evidence="1">
    <location>
        <begin position="77"/>
        <end position="100"/>
    </location>
</feature>
<evidence type="ECO:0000313" key="4">
    <source>
        <dbReference type="Proteomes" id="UP000295285"/>
    </source>
</evidence>
<dbReference type="InterPro" id="IPR003675">
    <property type="entry name" value="Rce1/LyrA-like_dom"/>
</dbReference>
<dbReference type="GO" id="GO:0004175">
    <property type="term" value="F:endopeptidase activity"/>
    <property type="evidence" value="ECO:0007669"/>
    <property type="project" value="UniProtKB-ARBA"/>
</dbReference>
<evidence type="ECO:0000256" key="1">
    <source>
        <dbReference type="SAM" id="Phobius"/>
    </source>
</evidence>
<dbReference type="PANTHER" id="PTHR39430:SF1">
    <property type="entry name" value="PROTEASE"/>
    <property type="match status" value="1"/>
</dbReference>
<gene>
    <name evidence="3" type="ORF">EC910_12768</name>
</gene>